<dbReference type="EMBL" id="JAGFNK010000106">
    <property type="protein sequence ID" value="KAI9507956.1"/>
    <property type="molecule type" value="Genomic_DNA"/>
</dbReference>
<dbReference type="Proteomes" id="UP001207468">
    <property type="component" value="Unassembled WGS sequence"/>
</dbReference>
<feature type="non-terminal residue" evidence="1">
    <location>
        <position position="1"/>
    </location>
</feature>
<organism evidence="1 2">
    <name type="scientific">Russula earlei</name>
    <dbReference type="NCBI Taxonomy" id="71964"/>
    <lineage>
        <taxon>Eukaryota</taxon>
        <taxon>Fungi</taxon>
        <taxon>Dikarya</taxon>
        <taxon>Basidiomycota</taxon>
        <taxon>Agaricomycotina</taxon>
        <taxon>Agaricomycetes</taxon>
        <taxon>Russulales</taxon>
        <taxon>Russulaceae</taxon>
        <taxon>Russula</taxon>
    </lineage>
</organism>
<reference evidence="1" key="1">
    <citation type="submission" date="2021-03" db="EMBL/GenBank/DDBJ databases">
        <title>Evolutionary priming and transition to the ectomycorrhizal habit in an iconic lineage of mushroom-forming fungi: is preadaptation a requirement?</title>
        <authorList>
            <consortium name="DOE Joint Genome Institute"/>
            <person name="Looney B.P."/>
            <person name="Miyauchi S."/>
            <person name="Morin E."/>
            <person name="Drula E."/>
            <person name="Courty P.E."/>
            <person name="Chicoki N."/>
            <person name="Fauchery L."/>
            <person name="Kohler A."/>
            <person name="Kuo A."/>
            <person name="LaButti K."/>
            <person name="Pangilinan J."/>
            <person name="Lipzen A."/>
            <person name="Riley R."/>
            <person name="Andreopoulos W."/>
            <person name="He G."/>
            <person name="Johnson J."/>
            <person name="Barry K.W."/>
            <person name="Grigoriev I.V."/>
            <person name="Nagy L."/>
            <person name="Hibbett D."/>
            <person name="Henrissat B."/>
            <person name="Matheny P.B."/>
            <person name="Labbe J."/>
            <person name="Martin A.F."/>
        </authorList>
    </citation>
    <scope>NUCLEOTIDE SEQUENCE</scope>
    <source>
        <strain evidence="1">BPL698</strain>
    </source>
</reference>
<name>A0ACC0U8H6_9AGAM</name>
<evidence type="ECO:0000313" key="2">
    <source>
        <dbReference type="Proteomes" id="UP001207468"/>
    </source>
</evidence>
<gene>
    <name evidence="1" type="ORF">F5148DRAFT_948672</name>
</gene>
<keyword evidence="2" id="KW-1185">Reference proteome</keyword>
<protein>
    <submittedName>
        <fullName evidence="1">Uncharacterized protein</fullName>
    </submittedName>
</protein>
<sequence>WTIYSEEAISHDRSLVESWKDQLNGLIIFAGLYSATVTAFLAESYKTLTPNPMEVNAYYTRQSVELLAQISAQLAASGSPVPSTVSLPPPLPDFHAAKSDVRVNIFWSVSLVFSLVATLLATLVQLWIRDYMNVFQRYKHPLKRGRIRQFLYEGSERWYMPVIFDATPALLHISLFLFFIGLVDFLFNINSSTATATITTIIICTILYLWSGIAPSLDAQSPYQNPLSGVF</sequence>
<proteinExistence type="predicted"/>
<accession>A0ACC0U8H6</accession>
<comment type="caution">
    <text evidence="1">The sequence shown here is derived from an EMBL/GenBank/DDBJ whole genome shotgun (WGS) entry which is preliminary data.</text>
</comment>
<evidence type="ECO:0000313" key="1">
    <source>
        <dbReference type="EMBL" id="KAI9507956.1"/>
    </source>
</evidence>
<feature type="non-terminal residue" evidence="1">
    <location>
        <position position="231"/>
    </location>
</feature>